<proteinExistence type="predicted"/>
<dbReference type="EMBL" id="AGNL01047123">
    <property type="protein sequence ID" value="EJK47295.1"/>
    <property type="molecule type" value="Genomic_DNA"/>
</dbReference>
<keyword evidence="3" id="KW-1185">Reference proteome</keyword>
<accession>K0R485</accession>
<name>K0R485_THAOC</name>
<reference evidence="2 3" key="1">
    <citation type="journal article" date="2012" name="Genome Biol.">
        <title>Genome and low-iron response of an oceanic diatom adapted to chronic iron limitation.</title>
        <authorList>
            <person name="Lommer M."/>
            <person name="Specht M."/>
            <person name="Roy A.S."/>
            <person name="Kraemer L."/>
            <person name="Andreson R."/>
            <person name="Gutowska M.A."/>
            <person name="Wolf J."/>
            <person name="Bergner S.V."/>
            <person name="Schilhabel M.B."/>
            <person name="Klostermeier U.C."/>
            <person name="Beiko R.G."/>
            <person name="Rosenstiel P."/>
            <person name="Hippler M."/>
            <person name="Laroche J."/>
        </authorList>
    </citation>
    <scope>NUCLEOTIDE SEQUENCE [LARGE SCALE GENOMIC DNA]</scope>
    <source>
        <strain evidence="2 3">CCMP1005</strain>
    </source>
</reference>
<evidence type="ECO:0000256" key="1">
    <source>
        <dbReference type="SAM" id="MobiDB-lite"/>
    </source>
</evidence>
<feature type="region of interest" description="Disordered" evidence="1">
    <location>
        <begin position="26"/>
        <end position="114"/>
    </location>
</feature>
<feature type="compositionally biased region" description="Polar residues" evidence="1">
    <location>
        <begin position="64"/>
        <end position="74"/>
    </location>
</feature>
<evidence type="ECO:0000313" key="2">
    <source>
        <dbReference type="EMBL" id="EJK47295.1"/>
    </source>
</evidence>
<organism evidence="2 3">
    <name type="scientific">Thalassiosira oceanica</name>
    <name type="common">Marine diatom</name>
    <dbReference type="NCBI Taxonomy" id="159749"/>
    <lineage>
        <taxon>Eukaryota</taxon>
        <taxon>Sar</taxon>
        <taxon>Stramenopiles</taxon>
        <taxon>Ochrophyta</taxon>
        <taxon>Bacillariophyta</taxon>
        <taxon>Coscinodiscophyceae</taxon>
        <taxon>Thalassiosirophycidae</taxon>
        <taxon>Thalassiosirales</taxon>
        <taxon>Thalassiosiraceae</taxon>
        <taxon>Thalassiosira</taxon>
    </lineage>
</organism>
<feature type="non-terminal residue" evidence="2">
    <location>
        <position position="226"/>
    </location>
</feature>
<gene>
    <name evidence="2" type="ORF">THAOC_33995</name>
</gene>
<comment type="caution">
    <text evidence="2">The sequence shown here is derived from an EMBL/GenBank/DDBJ whole genome shotgun (WGS) entry which is preliminary data.</text>
</comment>
<dbReference type="AlphaFoldDB" id="K0R485"/>
<sequence>MGAVIGPPGEAMEELDSPYHRCAGRADRARKVGEGGGAAVGGSLDHPSDHDPRRTSAAPMTLISDKSQTKQTPLEVNVGSLLANEPPGRVVTPPAAPPAGKRITRSSNKSINEEEREGKAAEYIYKNHLKLRGWSYVKGDDLNTVYYVPGSLKGLKNIKADGDSGVHYGIGEPGLCQMLQTYGLDHAPKDLDDEPEKPQNGYCIYSLKELVDKNKEAASKKAKESR</sequence>
<evidence type="ECO:0000313" key="3">
    <source>
        <dbReference type="Proteomes" id="UP000266841"/>
    </source>
</evidence>
<protein>
    <submittedName>
        <fullName evidence="2">Uncharacterized protein</fullName>
    </submittedName>
</protein>
<dbReference type="Proteomes" id="UP000266841">
    <property type="component" value="Unassembled WGS sequence"/>
</dbReference>